<name>A0A1I7RSZ0_BURXY</name>
<feature type="domain" description="Calcineurin-like phosphoesterase" evidence="2">
    <location>
        <begin position="44"/>
        <end position="202"/>
    </location>
</feature>
<dbReference type="PANTHER" id="PTHR12905:SF0">
    <property type="entry name" value="CALCINEURIN-LIKE PHOSPHOESTERASE DOMAIN-CONTAINING PROTEIN"/>
    <property type="match status" value="1"/>
</dbReference>
<accession>A0A1I7RSZ0</accession>
<reference evidence="6" key="1">
    <citation type="submission" date="2016-11" db="UniProtKB">
        <authorList>
            <consortium name="WormBaseParasite"/>
        </authorList>
    </citation>
    <scope>IDENTIFICATION</scope>
</reference>
<dbReference type="Pfam" id="PF00149">
    <property type="entry name" value="Metallophos"/>
    <property type="match status" value="2"/>
</dbReference>
<sequence>MIGVDNRERNPDKLWENFWSKERIQKDVEDRIPLKTPISDDKVRIVCISDTHEKLSEIVDRIPNGDILLHCGDFTNNGSKEAIEEFDRLMGTLPHPVKLVAAGNHELGFDDTEDESLRYEHDKGKGTQRGYELLKNVTILHDKLVEVCGLKIYGSSWHPLPHFAFSRSRGEEILKEWLKIPANIDILMTHTPPLGHRDHFNDIEGHWGCAELLQRSCHQTDMIRVDHREQNPNKLWENFWNKERIQKDVEDRIPLKTPISDDKVRIVCISDTHEKLGEIVDRIPNGDILLHCGDFTNNGSKDAIEEFDRLMGTLPHPVKLVVAGNHDLGFDNTEDESLRYVYDVGKGTKRGYELLKNVTVLHDQMVEVCGLKIYGSSWHPLPHFAFSRSRGEEILKEWLKIPADIDILMTHTPPLGHRDVCWNEEHTGCAELLQVVEEVAKPSLHVFGHIHEAYGISTNDVTTFVNASLCNQKLDPLVFDLPLKLETKDYNIYGIEKKLSNPCSSDEMPEQLSPSKKRCAIQ</sequence>
<evidence type="ECO:0000313" key="5">
    <source>
        <dbReference type="Proteomes" id="UP000659654"/>
    </source>
</evidence>
<proteinExistence type="inferred from homology"/>
<dbReference type="Proteomes" id="UP000659654">
    <property type="component" value="Unassembled WGS sequence"/>
</dbReference>
<organism evidence="4 6">
    <name type="scientific">Bursaphelenchus xylophilus</name>
    <name type="common">Pinewood nematode worm</name>
    <name type="synonym">Aphelenchoides xylophilus</name>
    <dbReference type="NCBI Taxonomy" id="6326"/>
    <lineage>
        <taxon>Eukaryota</taxon>
        <taxon>Metazoa</taxon>
        <taxon>Ecdysozoa</taxon>
        <taxon>Nematoda</taxon>
        <taxon>Chromadorea</taxon>
        <taxon>Rhabditida</taxon>
        <taxon>Tylenchina</taxon>
        <taxon>Tylenchomorpha</taxon>
        <taxon>Aphelenchoidea</taxon>
        <taxon>Aphelenchoididae</taxon>
        <taxon>Bursaphelenchus</taxon>
    </lineage>
</organism>
<dbReference type="WBParaSite" id="BXY_0384400.1">
    <property type="protein sequence ID" value="BXY_0384400.1"/>
    <property type="gene ID" value="BXY_0384400"/>
</dbReference>
<feature type="domain" description="Calcineurin-like phosphoesterase" evidence="2">
    <location>
        <begin position="265"/>
        <end position="452"/>
    </location>
</feature>
<gene>
    <name evidence="3" type="ORF">BXYJ_LOCUS11598</name>
</gene>
<dbReference type="SMR" id="A0A1I7RSZ0"/>
<keyword evidence="5" id="KW-1185">Reference proteome</keyword>
<protein>
    <submittedName>
        <fullName evidence="3">(pine wood nematode) hypothetical protein</fullName>
    </submittedName>
</protein>
<dbReference type="PANTHER" id="PTHR12905">
    <property type="entry name" value="METALLOPHOSPHOESTERASE"/>
    <property type="match status" value="1"/>
</dbReference>
<dbReference type="Gene3D" id="3.60.21.10">
    <property type="match status" value="2"/>
</dbReference>
<dbReference type="CDD" id="cd07379">
    <property type="entry name" value="MPP_239FB"/>
    <property type="match status" value="2"/>
</dbReference>
<dbReference type="Proteomes" id="UP000095284">
    <property type="component" value="Unplaced"/>
</dbReference>
<dbReference type="AlphaFoldDB" id="A0A1I7RSZ0"/>
<dbReference type="EMBL" id="CAJFCV020000005">
    <property type="protein sequence ID" value="CAG9122727.1"/>
    <property type="molecule type" value="Genomic_DNA"/>
</dbReference>
<evidence type="ECO:0000259" key="2">
    <source>
        <dbReference type="Pfam" id="PF00149"/>
    </source>
</evidence>
<dbReference type="EMBL" id="CAJFDI010000005">
    <property type="protein sequence ID" value="CAD5231502.1"/>
    <property type="molecule type" value="Genomic_DNA"/>
</dbReference>
<dbReference type="SUPFAM" id="SSF56300">
    <property type="entry name" value="Metallo-dependent phosphatases"/>
    <property type="match status" value="2"/>
</dbReference>
<evidence type="ECO:0000313" key="6">
    <source>
        <dbReference type="WBParaSite" id="BXY_0384400.1"/>
    </source>
</evidence>
<reference evidence="3" key="2">
    <citation type="submission" date="2020-09" db="EMBL/GenBank/DDBJ databases">
        <authorList>
            <person name="Kikuchi T."/>
        </authorList>
    </citation>
    <scope>NUCLEOTIDE SEQUENCE</scope>
    <source>
        <strain evidence="3">Ka4C1</strain>
    </source>
</reference>
<comment type="similarity">
    <text evidence="1">Belongs to the UPF0046 family.</text>
</comment>
<dbReference type="InterPro" id="IPR029052">
    <property type="entry name" value="Metallo-depent_PP-like"/>
</dbReference>
<dbReference type="InterPro" id="IPR004843">
    <property type="entry name" value="Calcineurin-like_PHP"/>
</dbReference>
<dbReference type="GO" id="GO:0016787">
    <property type="term" value="F:hydrolase activity"/>
    <property type="evidence" value="ECO:0007669"/>
    <property type="project" value="InterPro"/>
</dbReference>
<dbReference type="OrthoDB" id="630188at2759"/>
<evidence type="ECO:0000256" key="1">
    <source>
        <dbReference type="ARBA" id="ARBA00007993"/>
    </source>
</evidence>
<evidence type="ECO:0000313" key="4">
    <source>
        <dbReference type="Proteomes" id="UP000095284"/>
    </source>
</evidence>
<evidence type="ECO:0000313" key="3">
    <source>
        <dbReference type="EMBL" id="CAD5231502.1"/>
    </source>
</evidence>
<dbReference type="eggNOG" id="KOG3947">
    <property type="taxonomic scope" value="Eukaryota"/>
</dbReference>
<dbReference type="Proteomes" id="UP000582659">
    <property type="component" value="Unassembled WGS sequence"/>
</dbReference>
<dbReference type="InterPro" id="IPR051693">
    <property type="entry name" value="UPF0046_metallophosphoest"/>
</dbReference>